<evidence type="ECO:0000313" key="2">
    <source>
        <dbReference type="EMBL" id="MDC3979803.1"/>
    </source>
</evidence>
<dbReference type="GO" id="GO:0006508">
    <property type="term" value="P:proteolysis"/>
    <property type="evidence" value="ECO:0007669"/>
    <property type="project" value="InterPro"/>
</dbReference>
<comment type="caution">
    <text evidence="2">The sequence shown here is derived from an EMBL/GenBank/DDBJ whole genome shotgun (WGS) entry which is preliminary data.</text>
</comment>
<dbReference type="Gene3D" id="3.90.70.10">
    <property type="entry name" value="Cysteine proteinases"/>
    <property type="match status" value="1"/>
</dbReference>
<feature type="domain" description="Peptidase C39" evidence="1">
    <location>
        <begin position="2"/>
        <end position="132"/>
    </location>
</feature>
<protein>
    <recommendedName>
        <fullName evidence="1">Peptidase C39 domain-containing protein</fullName>
    </recommendedName>
</protein>
<accession>A0A9X3X065</accession>
<gene>
    <name evidence="2" type="ORF">KEG57_04780</name>
</gene>
<dbReference type="InterPro" id="IPR005074">
    <property type="entry name" value="Peptidase_C39"/>
</dbReference>
<evidence type="ECO:0000259" key="1">
    <source>
        <dbReference type="Pfam" id="PF03412"/>
    </source>
</evidence>
<keyword evidence="3" id="KW-1185">Reference proteome</keyword>
<dbReference type="Pfam" id="PF03412">
    <property type="entry name" value="Peptidase_C39"/>
    <property type="match status" value="1"/>
</dbReference>
<sequence>MVRQELPMSCGAACVRQILLEAQIDVPEATIRDIAGYHPEMPMLLDGLADALTVLHPGATYRHGGVRPEDLDALAGKAPFIALLRMPSRHFVIVDEVGSTDVRLRDPAGTEAEPSVGAVVVMKRATFLERWTRAYNGVLWRVG</sequence>
<dbReference type="EMBL" id="JAGTJJ010000001">
    <property type="protein sequence ID" value="MDC3979803.1"/>
    <property type="molecule type" value="Genomic_DNA"/>
</dbReference>
<organism evidence="2 3">
    <name type="scientific">Polyangium jinanense</name>
    <dbReference type="NCBI Taxonomy" id="2829994"/>
    <lineage>
        <taxon>Bacteria</taxon>
        <taxon>Pseudomonadati</taxon>
        <taxon>Myxococcota</taxon>
        <taxon>Polyangia</taxon>
        <taxon>Polyangiales</taxon>
        <taxon>Polyangiaceae</taxon>
        <taxon>Polyangium</taxon>
    </lineage>
</organism>
<dbReference type="RefSeq" id="WP_272417760.1">
    <property type="nucleotide sequence ID" value="NZ_JAGTJJ010000001.1"/>
</dbReference>
<evidence type="ECO:0000313" key="3">
    <source>
        <dbReference type="Proteomes" id="UP001151081"/>
    </source>
</evidence>
<dbReference type="GO" id="GO:0008233">
    <property type="term" value="F:peptidase activity"/>
    <property type="evidence" value="ECO:0007669"/>
    <property type="project" value="InterPro"/>
</dbReference>
<proteinExistence type="predicted"/>
<dbReference type="GO" id="GO:0005524">
    <property type="term" value="F:ATP binding"/>
    <property type="evidence" value="ECO:0007669"/>
    <property type="project" value="InterPro"/>
</dbReference>
<reference evidence="2 3" key="1">
    <citation type="submission" date="2021-04" db="EMBL/GenBank/DDBJ databases">
        <title>Genome analysis of Polyangium sp.</title>
        <authorList>
            <person name="Li Y."/>
            <person name="Wang J."/>
        </authorList>
    </citation>
    <scope>NUCLEOTIDE SEQUENCE [LARGE SCALE GENOMIC DNA]</scope>
    <source>
        <strain evidence="2 3">SDU14</strain>
    </source>
</reference>
<name>A0A9X3X065_9BACT</name>
<dbReference type="Proteomes" id="UP001151081">
    <property type="component" value="Unassembled WGS sequence"/>
</dbReference>
<dbReference type="GO" id="GO:0016020">
    <property type="term" value="C:membrane"/>
    <property type="evidence" value="ECO:0007669"/>
    <property type="project" value="InterPro"/>
</dbReference>
<dbReference type="AlphaFoldDB" id="A0A9X3X065"/>